<keyword evidence="1" id="KW-0378">Hydrolase</keyword>
<accession>A0A4U8Q760</accession>
<dbReference type="PANTHER" id="PTHR10000">
    <property type="entry name" value="PHOSPHOSERINE PHOSPHATASE"/>
    <property type="match status" value="1"/>
</dbReference>
<protein>
    <submittedName>
        <fullName evidence="1">Sugar phosphatase YbiV</fullName>
        <ecNumber evidence="1">3.1.3.23</ecNumber>
    </submittedName>
</protein>
<name>A0A4U8Q760_9FIRM</name>
<dbReference type="SFLD" id="SFLDG01140">
    <property type="entry name" value="C2.B:_Phosphomannomutase_and_P"/>
    <property type="match status" value="1"/>
</dbReference>
<sequence length="305" mass="34136">MILSTCLIVAVLQASLQYAVGINMIKLIASDLDGTLLQNGAQELNPGTVQLIHELTKQGRIFVAASGRQYPNLKRLFAPVSDEIAFICENGSLVVYQDKILAKHIIPRTTGQEILNAMMEREGCEALLSGVNTCYIQPKDEAYMIHIRDVVKNTVTVVDDILKVEEPYLKISVYEKNGINNSEDYWNERFGKEVTVVTSGNLWLDTVPKGINKGTAMQDLFRELQVTPQETMAFGDHYNDVEMLQNVSYSFAMDNAQPGILDICNFHTDQVEKTLEEVLDGKYDNKLHANRTDMSHRKCSTGGKV</sequence>
<organism evidence="1 2">
    <name type="scientific">Robinsoniella peoriensis</name>
    <dbReference type="NCBI Taxonomy" id="180332"/>
    <lineage>
        <taxon>Bacteria</taxon>
        <taxon>Bacillati</taxon>
        <taxon>Bacillota</taxon>
        <taxon>Clostridia</taxon>
        <taxon>Lachnospirales</taxon>
        <taxon>Lachnospiraceae</taxon>
        <taxon>Robinsoniella</taxon>
    </lineage>
</organism>
<dbReference type="GO" id="GO:0050308">
    <property type="term" value="F:sugar-phosphatase activity"/>
    <property type="evidence" value="ECO:0007669"/>
    <property type="project" value="UniProtKB-EC"/>
</dbReference>
<dbReference type="Proteomes" id="UP000306509">
    <property type="component" value="Unassembled WGS sequence"/>
</dbReference>
<dbReference type="GO" id="GO:0005829">
    <property type="term" value="C:cytosol"/>
    <property type="evidence" value="ECO:0007669"/>
    <property type="project" value="TreeGrafter"/>
</dbReference>
<dbReference type="InterPro" id="IPR036412">
    <property type="entry name" value="HAD-like_sf"/>
</dbReference>
<evidence type="ECO:0000313" key="1">
    <source>
        <dbReference type="EMBL" id="TLD00750.1"/>
    </source>
</evidence>
<gene>
    <name evidence="1" type="primary">ybiV_1</name>
    <name evidence="1" type="ORF">DSM106044_02398</name>
</gene>
<dbReference type="Gene3D" id="3.40.50.1000">
    <property type="entry name" value="HAD superfamily/HAD-like"/>
    <property type="match status" value="1"/>
</dbReference>
<dbReference type="NCBIfam" id="TIGR01484">
    <property type="entry name" value="HAD-SF-IIB"/>
    <property type="match status" value="1"/>
</dbReference>
<dbReference type="SUPFAM" id="SSF56784">
    <property type="entry name" value="HAD-like"/>
    <property type="match status" value="1"/>
</dbReference>
<dbReference type="InterPro" id="IPR000150">
    <property type="entry name" value="Cof"/>
</dbReference>
<dbReference type="GO" id="GO:0000287">
    <property type="term" value="F:magnesium ion binding"/>
    <property type="evidence" value="ECO:0007669"/>
    <property type="project" value="TreeGrafter"/>
</dbReference>
<keyword evidence="2" id="KW-1185">Reference proteome</keyword>
<dbReference type="NCBIfam" id="TIGR00099">
    <property type="entry name" value="Cof-subfamily"/>
    <property type="match status" value="1"/>
</dbReference>
<dbReference type="InterPro" id="IPR006379">
    <property type="entry name" value="HAD-SF_hydro_IIB"/>
</dbReference>
<dbReference type="PANTHER" id="PTHR10000:SF53">
    <property type="entry name" value="5-AMINO-6-(5-PHOSPHO-D-RIBITYLAMINO)URACIL PHOSPHATASE YBJI-RELATED"/>
    <property type="match status" value="1"/>
</dbReference>
<dbReference type="EC" id="3.1.3.23" evidence="1"/>
<dbReference type="STRING" id="180332.GCA_000797495_01692"/>
<dbReference type="InterPro" id="IPR023214">
    <property type="entry name" value="HAD_sf"/>
</dbReference>
<dbReference type="Gene3D" id="3.30.1240.10">
    <property type="match status" value="1"/>
</dbReference>
<proteinExistence type="predicted"/>
<dbReference type="SFLD" id="SFLDS00003">
    <property type="entry name" value="Haloacid_Dehalogenase"/>
    <property type="match status" value="1"/>
</dbReference>
<comment type="caution">
    <text evidence="1">The sequence shown here is derived from an EMBL/GenBank/DDBJ whole genome shotgun (WGS) entry which is preliminary data.</text>
</comment>
<evidence type="ECO:0000313" key="2">
    <source>
        <dbReference type="Proteomes" id="UP000306509"/>
    </source>
</evidence>
<dbReference type="Pfam" id="PF08282">
    <property type="entry name" value="Hydrolase_3"/>
    <property type="match status" value="1"/>
</dbReference>
<reference evidence="1 2" key="1">
    <citation type="journal article" date="2019" name="Anaerobe">
        <title>Detection of Robinsoniella peoriensis in multiple bone samples of a trauma patient.</title>
        <authorList>
            <person name="Schrottner P."/>
            <person name="Hartwich K."/>
            <person name="Bunk B."/>
            <person name="Schober I."/>
            <person name="Helbig S."/>
            <person name="Rudolph W.W."/>
            <person name="Gunzer F."/>
        </authorList>
    </citation>
    <scope>NUCLEOTIDE SEQUENCE [LARGE SCALE GENOMIC DNA]</scope>
    <source>
        <strain evidence="1 2">DSM 106044</strain>
    </source>
</reference>
<dbReference type="EMBL" id="QGQD01000048">
    <property type="protein sequence ID" value="TLD00750.1"/>
    <property type="molecule type" value="Genomic_DNA"/>
</dbReference>
<dbReference type="AlphaFoldDB" id="A0A4U8Q760"/>